<dbReference type="PANTHER" id="PTHR35043:SF7">
    <property type="entry name" value="TRANSCRIPTION FACTOR DOMAIN-CONTAINING PROTEIN"/>
    <property type="match status" value="1"/>
</dbReference>
<dbReference type="OrthoDB" id="9451547at2759"/>
<evidence type="ECO:0000313" key="4">
    <source>
        <dbReference type="EMBL" id="KAF5324123.1"/>
    </source>
</evidence>
<name>A0A8H5BJA2_9AGAR</name>
<evidence type="ECO:0000256" key="1">
    <source>
        <dbReference type="SAM" id="MobiDB-lite"/>
    </source>
</evidence>
<reference evidence="4 5" key="1">
    <citation type="journal article" date="2020" name="ISME J.">
        <title>Uncovering the hidden diversity of litter-decomposition mechanisms in mushroom-forming fungi.</title>
        <authorList>
            <person name="Floudas D."/>
            <person name="Bentzer J."/>
            <person name="Ahren D."/>
            <person name="Johansson T."/>
            <person name="Persson P."/>
            <person name="Tunlid A."/>
        </authorList>
    </citation>
    <scope>NUCLEOTIDE SEQUENCE [LARGE SCALE GENOMIC DNA]</scope>
    <source>
        <strain evidence="4 5">CBS 101986</strain>
    </source>
</reference>
<organism evidence="4 5">
    <name type="scientific">Psilocybe cf. subviscida</name>
    <dbReference type="NCBI Taxonomy" id="2480587"/>
    <lineage>
        <taxon>Eukaryota</taxon>
        <taxon>Fungi</taxon>
        <taxon>Dikarya</taxon>
        <taxon>Basidiomycota</taxon>
        <taxon>Agaricomycotina</taxon>
        <taxon>Agaricomycetes</taxon>
        <taxon>Agaricomycetidae</taxon>
        <taxon>Agaricales</taxon>
        <taxon>Agaricineae</taxon>
        <taxon>Strophariaceae</taxon>
        <taxon>Psilocybe</taxon>
    </lineage>
</organism>
<gene>
    <name evidence="4" type="ORF">D9619_011281</name>
</gene>
<keyword evidence="5" id="KW-1185">Reference proteome</keyword>
<feature type="compositionally biased region" description="Polar residues" evidence="1">
    <location>
        <begin position="324"/>
        <end position="334"/>
    </location>
</feature>
<dbReference type="PANTHER" id="PTHR35043">
    <property type="entry name" value="TRANSCRIPTION FACTOR DOMAIN-CONTAINING PROTEIN"/>
    <property type="match status" value="1"/>
</dbReference>
<keyword evidence="3" id="KW-0732">Signal</keyword>
<proteinExistence type="predicted"/>
<comment type="caution">
    <text evidence="4">The sequence shown here is derived from an EMBL/GenBank/DDBJ whole genome shotgun (WGS) entry which is preliminary data.</text>
</comment>
<feature type="compositionally biased region" description="Polar residues" evidence="1">
    <location>
        <begin position="285"/>
        <end position="294"/>
    </location>
</feature>
<dbReference type="AlphaFoldDB" id="A0A8H5BJA2"/>
<evidence type="ECO:0000313" key="5">
    <source>
        <dbReference type="Proteomes" id="UP000567179"/>
    </source>
</evidence>
<evidence type="ECO:0000256" key="3">
    <source>
        <dbReference type="SAM" id="SignalP"/>
    </source>
</evidence>
<feature type="region of interest" description="Disordered" evidence="1">
    <location>
        <begin position="324"/>
        <end position="344"/>
    </location>
</feature>
<feature type="signal peptide" evidence="3">
    <location>
        <begin position="1"/>
        <end position="16"/>
    </location>
</feature>
<keyword evidence="2" id="KW-0472">Membrane</keyword>
<dbReference type="EMBL" id="JAACJJ010000016">
    <property type="protein sequence ID" value="KAF5324123.1"/>
    <property type="molecule type" value="Genomic_DNA"/>
</dbReference>
<feature type="transmembrane region" description="Helical" evidence="2">
    <location>
        <begin position="489"/>
        <end position="510"/>
    </location>
</feature>
<keyword evidence="2" id="KW-1133">Transmembrane helix</keyword>
<feature type="transmembrane region" description="Helical" evidence="2">
    <location>
        <begin position="451"/>
        <end position="469"/>
    </location>
</feature>
<protein>
    <submittedName>
        <fullName evidence="4">Uncharacterized protein</fullName>
    </submittedName>
</protein>
<sequence>MLILLTIYALSRCIIGASLSVPVATGTPPALSDSTQFAAGAGNHPLRTRYTILQTCILTLFACIWQSSHPNMLGPRHSGFHCLLRKARAAFLTLGMPELVLYYALRQRFEAKKIADLYNREFIGNVAKSSLRKTIEDWFRLLPIDATRHDYVPPWTISHGFFIQMGGFILYQDNYPKQVLDYDRLAALLRSKSIDLPTISTRDLDDRSKGDAISKFIALVQTGWFILHCLVRLGQHLPLSELEVVTLASAVMNACIYLAWWDKPQGAGVAARLLLKESQPVAPHTSLTSNTSLKHSVDGQPNLATDDSTQTVLPHDNNIIPNDSSPVLSHTSPLHNHHSELGTERPRSLTADIPMNIIHVQDNDPITLARAVVRGLDKGFDTDETAEASPLVARLTNLSRPPEATLSVDVFAALGKADPWVLPMISIVATLFGAIHFLAWDSEFLTNEDKIIWRVSAVGMTCLPILYLLSPFSSGWVGGTAYSSKDIVLFLYLCASALIFPICASMRLAITVVSLQAIENPPQAVLIDVRWTSLIPHL</sequence>
<dbReference type="Proteomes" id="UP000567179">
    <property type="component" value="Unassembled WGS sequence"/>
</dbReference>
<feature type="chain" id="PRO_5034712825" evidence="3">
    <location>
        <begin position="17"/>
        <end position="538"/>
    </location>
</feature>
<accession>A0A8H5BJA2</accession>
<evidence type="ECO:0000256" key="2">
    <source>
        <dbReference type="SAM" id="Phobius"/>
    </source>
</evidence>
<feature type="transmembrane region" description="Helical" evidence="2">
    <location>
        <begin position="420"/>
        <end position="439"/>
    </location>
</feature>
<keyword evidence="2" id="KW-0812">Transmembrane</keyword>
<feature type="region of interest" description="Disordered" evidence="1">
    <location>
        <begin position="283"/>
        <end position="309"/>
    </location>
</feature>